<keyword evidence="3" id="KW-0804">Transcription</keyword>
<evidence type="ECO:0000256" key="3">
    <source>
        <dbReference type="ARBA" id="ARBA00023163"/>
    </source>
</evidence>
<dbReference type="PANTHER" id="PTHR30055:SF234">
    <property type="entry name" value="HTH-TYPE TRANSCRIPTIONAL REGULATOR BETI"/>
    <property type="match status" value="1"/>
</dbReference>
<dbReference type="HOGENOM" id="CLU_069356_15_11_5"/>
<dbReference type="InterPro" id="IPR009057">
    <property type="entry name" value="Homeodomain-like_sf"/>
</dbReference>
<keyword evidence="1" id="KW-0805">Transcription regulation</keyword>
<evidence type="ECO:0000259" key="5">
    <source>
        <dbReference type="PROSITE" id="PS50977"/>
    </source>
</evidence>
<feature type="DNA-binding region" description="H-T-H motif" evidence="4">
    <location>
        <begin position="40"/>
        <end position="59"/>
    </location>
</feature>
<dbReference type="Proteomes" id="UP000030907">
    <property type="component" value="Chromosome"/>
</dbReference>
<dbReference type="Pfam" id="PF00440">
    <property type="entry name" value="TetR_N"/>
    <property type="match status" value="1"/>
</dbReference>
<accession>A0A0A7PH15</accession>
<dbReference type="PROSITE" id="PS50977">
    <property type="entry name" value="HTH_TETR_2"/>
    <property type="match status" value="1"/>
</dbReference>
<evidence type="ECO:0000256" key="1">
    <source>
        <dbReference type="ARBA" id="ARBA00023015"/>
    </source>
</evidence>
<proteinExistence type="predicted"/>
<dbReference type="EMBL" id="CP009122">
    <property type="protein sequence ID" value="AJA09285.1"/>
    <property type="molecule type" value="Genomic_DNA"/>
</dbReference>
<organism evidence="6 7">
    <name type="scientific">Sphingopyxis fribergensis</name>
    <dbReference type="NCBI Taxonomy" id="1515612"/>
    <lineage>
        <taxon>Bacteria</taxon>
        <taxon>Pseudomonadati</taxon>
        <taxon>Pseudomonadota</taxon>
        <taxon>Alphaproteobacteria</taxon>
        <taxon>Sphingomonadales</taxon>
        <taxon>Sphingomonadaceae</taxon>
        <taxon>Sphingopyxis</taxon>
    </lineage>
</organism>
<feature type="domain" description="HTH tetR-type" evidence="5">
    <location>
        <begin position="17"/>
        <end position="77"/>
    </location>
</feature>
<dbReference type="GO" id="GO:0000976">
    <property type="term" value="F:transcription cis-regulatory region binding"/>
    <property type="evidence" value="ECO:0007669"/>
    <property type="project" value="TreeGrafter"/>
</dbReference>
<dbReference type="InterPro" id="IPR001647">
    <property type="entry name" value="HTH_TetR"/>
</dbReference>
<protein>
    <recommendedName>
        <fullName evidence="5">HTH tetR-type domain-containing protein</fullName>
    </recommendedName>
</protein>
<dbReference type="SUPFAM" id="SSF46689">
    <property type="entry name" value="Homeodomain-like"/>
    <property type="match status" value="1"/>
</dbReference>
<dbReference type="STRING" id="1515612.SKP52_11945"/>
<reference evidence="6 7" key="1">
    <citation type="journal article" date="2015" name="Int. J. Syst. Evol. Microbiol.">
        <title>Description of Sphingopyxis fribergensis sp. nov. - a soil bacterium with the ability to degrade styrene and phenylacetic acid.</title>
        <authorList>
            <person name="Oelschlagel M."/>
            <person name="Ruckert C."/>
            <person name="Kalinowski J."/>
            <person name="Schmidt G."/>
            <person name="Schlomann M."/>
            <person name="Tischler D."/>
        </authorList>
    </citation>
    <scope>NUCLEOTIDE SEQUENCE [LARGE SCALE GENOMIC DNA]</scope>
    <source>
        <strain evidence="6 7">Kp5.2</strain>
    </source>
</reference>
<dbReference type="PRINTS" id="PR00455">
    <property type="entry name" value="HTHTETR"/>
</dbReference>
<evidence type="ECO:0000256" key="4">
    <source>
        <dbReference type="PROSITE-ProRule" id="PRU00335"/>
    </source>
</evidence>
<evidence type="ECO:0000256" key="2">
    <source>
        <dbReference type="ARBA" id="ARBA00023125"/>
    </source>
</evidence>
<dbReference type="KEGG" id="sphk:SKP52_11945"/>
<dbReference type="GO" id="GO:0003700">
    <property type="term" value="F:DNA-binding transcription factor activity"/>
    <property type="evidence" value="ECO:0007669"/>
    <property type="project" value="TreeGrafter"/>
</dbReference>
<dbReference type="Gene3D" id="1.10.357.10">
    <property type="entry name" value="Tetracycline Repressor, domain 2"/>
    <property type="match status" value="1"/>
</dbReference>
<sequence length="212" mass="23349">MATAFKPPMPRVKMRRADTAARLLEAACDVFAERGFEAASLDAICQRINMTRGAFYSSYASKEDLFIAVFDEEARRLASRLARLWIGVADHPDPLGAAAHRYALTEASDAKWRLLHAEFRLLAARNTNVAERYEAIADQLSANLGQRIADLVDAVGLQLVMPPAEAADLWSAVVEGSSWRHTRVPDQAAETLRKNLFALLGVLTTRKRGALA</sequence>
<gene>
    <name evidence="6" type="ORF">SKP52_11945</name>
</gene>
<name>A0A0A7PH15_9SPHN</name>
<evidence type="ECO:0000313" key="6">
    <source>
        <dbReference type="EMBL" id="AJA09285.1"/>
    </source>
</evidence>
<dbReference type="AlphaFoldDB" id="A0A0A7PH15"/>
<keyword evidence="7" id="KW-1185">Reference proteome</keyword>
<dbReference type="InterPro" id="IPR050109">
    <property type="entry name" value="HTH-type_TetR-like_transc_reg"/>
</dbReference>
<keyword evidence="2 4" id="KW-0238">DNA-binding</keyword>
<evidence type="ECO:0000313" key="7">
    <source>
        <dbReference type="Proteomes" id="UP000030907"/>
    </source>
</evidence>
<dbReference type="PANTHER" id="PTHR30055">
    <property type="entry name" value="HTH-TYPE TRANSCRIPTIONAL REGULATOR RUTR"/>
    <property type="match status" value="1"/>
</dbReference>